<dbReference type="Pfam" id="PF02384">
    <property type="entry name" value="N6_Mtase"/>
    <property type="match status" value="1"/>
</dbReference>
<keyword evidence="9" id="KW-0378">Hydrolase</keyword>
<accession>A0A4V0BWV4</accession>
<dbReference type="EC" id="2.1.1.72" evidence="1"/>
<evidence type="ECO:0000256" key="7">
    <source>
        <dbReference type="ARBA" id="ARBA00047942"/>
    </source>
</evidence>
<evidence type="ECO:0000313" key="9">
    <source>
        <dbReference type="EMBL" id="VTS73143.1"/>
    </source>
</evidence>
<dbReference type="EMBL" id="LR594040">
    <property type="protein sequence ID" value="VTS73143.1"/>
    <property type="molecule type" value="Genomic_DNA"/>
</dbReference>
<dbReference type="InterPro" id="IPR044946">
    <property type="entry name" value="Restrct_endonuc_typeI_TRD_sf"/>
</dbReference>
<keyword evidence="2 9" id="KW-0489">Methyltransferase</keyword>
<comment type="catalytic activity">
    <reaction evidence="7">
        <text>a 2'-deoxyadenosine in DNA + S-adenosyl-L-methionine = an N(6)-methyl-2'-deoxyadenosine in DNA + S-adenosyl-L-homocysteine + H(+)</text>
        <dbReference type="Rhea" id="RHEA:15197"/>
        <dbReference type="Rhea" id="RHEA-COMP:12418"/>
        <dbReference type="Rhea" id="RHEA-COMP:12419"/>
        <dbReference type="ChEBI" id="CHEBI:15378"/>
        <dbReference type="ChEBI" id="CHEBI:57856"/>
        <dbReference type="ChEBI" id="CHEBI:59789"/>
        <dbReference type="ChEBI" id="CHEBI:90615"/>
        <dbReference type="ChEBI" id="CHEBI:90616"/>
        <dbReference type="EC" id="2.1.1.72"/>
    </reaction>
</comment>
<keyword evidence="4" id="KW-0949">S-adenosyl-L-methionine</keyword>
<dbReference type="GO" id="GO:0032259">
    <property type="term" value="P:methylation"/>
    <property type="evidence" value="ECO:0007669"/>
    <property type="project" value="UniProtKB-KW"/>
</dbReference>
<keyword evidence="6" id="KW-0238">DNA-binding</keyword>
<dbReference type="PRINTS" id="PR00507">
    <property type="entry name" value="N12N6MTFRASE"/>
</dbReference>
<sequence length="775" mass="89062">MKRIEIIQTIGKEYLTSNIENDEFSYQKALKEVGKNIADFQKEHYKRKYKDLDIRFENGGLTVLVETKASYNEKDFEQLEAYVSYEKQLTNNRIVAILANTKNDDFLIWTDDSGIISSNNANKNEYTIQNLEYYFDLFFGTKNNRLKLVQNTYSLNELLHKYGINEKIRSQFVGTCLLSLKYSLTFEGLETKQIISGIEIILTNLLEKDLNKATKLTILKNNVLDSQDVRELPKEDFSIILRKIKKDILPYINDKNTAGQDLLNLFFTTFNKYVGKADKNQAFTPDHIVHFMCKVAGINRNSVVLDPCCGSGAFLVRALTEALDDCDTEEERKNVKKHQIYGIEFEDTAFGLSTTNMLIHGDGNSNIVKGSCFNEDNYVDKGVNVVLMNPPYNAQRKHCKKEYVAEWSSKTNTDPSKGFHFVYEIAEKVKTGKLVVLLPMQCAIGSSKEKEIKRYKKEMMKKHTLEAVFSLPPDVFHPGANASACCMVFNLGVRHSKANIKETFFGYYKDDGFMKKKNLGRVEKTDPSGKGVWKEIEKEWLELFWNRTSKIGKSIVKQVNETDEWLAEAYMETDYSDTHSLEFQKSINEYRAYSLRHQDQALKTNGTELDTSDWKYFKLAGKGGIFELESCKCKNATELLEEGSDIEYIGAKKSDGGFMEWVKNVPELTTRGNCIVFICDGQGSVGYTNYIDHDFIGSTTLSVGRNTNLNRYNAMFIVTILDKERYRYSFGRKYKTNLTKTMIRLPAKKNPNGKYEPDWDFMEKYIKTLPHGKNL</sequence>
<dbReference type="PANTHER" id="PTHR42933">
    <property type="entry name" value="SLR6095 PROTEIN"/>
    <property type="match status" value="1"/>
</dbReference>
<dbReference type="SUPFAM" id="SSF53335">
    <property type="entry name" value="S-adenosyl-L-methionine-dependent methyltransferases"/>
    <property type="match status" value="1"/>
</dbReference>
<organism evidence="9 10">
    <name type="scientific">Streptococcus australis</name>
    <dbReference type="NCBI Taxonomy" id="113107"/>
    <lineage>
        <taxon>Bacteria</taxon>
        <taxon>Bacillati</taxon>
        <taxon>Bacillota</taxon>
        <taxon>Bacilli</taxon>
        <taxon>Lactobacillales</taxon>
        <taxon>Streptococcaceae</taxon>
        <taxon>Streptococcus</taxon>
    </lineage>
</organism>
<dbReference type="REBASE" id="325050">
    <property type="entry name" value="Sau5338ORF1729P"/>
</dbReference>
<dbReference type="OrthoDB" id="9814572at2"/>
<evidence type="ECO:0000256" key="3">
    <source>
        <dbReference type="ARBA" id="ARBA00022679"/>
    </source>
</evidence>
<protein>
    <recommendedName>
        <fullName evidence="1">site-specific DNA-methyltransferase (adenine-specific)</fullName>
        <ecNumber evidence="1">2.1.1.72</ecNumber>
    </recommendedName>
</protein>
<dbReference type="InterPro" id="IPR029063">
    <property type="entry name" value="SAM-dependent_MTases_sf"/>
</dbReference>
<dbReference type="InterPro" id="IPR051537">
    <property type="entry name" value="DNA_Adenine_Mtase"/>
</dbReference>
<keyword evidence="3 9" id="KW-0808">Transferase</keyword>
<dbReference type="GO" id="GO:0009007">
    <property type="term" value="F:site-specific DNA-methyltransferase (adenine-specific) activity"/>
    <property type="evidence" value="ECO:0007669"/>
    <property type="project" value="UniProtKB-EC"/>
</dbReference>
<dbReference type="PROSITE" id="PS50206">
    <property type="entry name" value="RHODANESE_3"/>
    <property type="match status" value="1"/>
</dbReference>
<dbReference type="InterPro" id="IPR002052">
    <property type="entry name" value="DNA_methylase_N6_adenine_CS"/>
</dbReference>
<dbReference type="PANTHER" id="PTHR42933:SF3">
    <property type="entry name" value="TYPE I RESTRICTION ENZYME MJAVIII METHYLASE SUBUNIT"/>
    <property type="match status" value="1"/>
</dbReference>
<dbReference type="InterPro" id="IPR001763">
    <property type="entry name" value="Rhodanese-like_dom"/>
</dbReference>
<dbReference type="GO" id="GO:0009307">
    <property type="term" value="P:DNA restriction-modification system"/>
    <property type="evidence" value="ECO:0007669"/>
    <property type="project" value="UniProtKB-KW"/>
</dbReference>
<evidence type="ECO:0000256" key="2">
    <source>
        <dbReference type="ARBA" id="ARBA00022603"/>
    </source>
</evidence>
<keyword evidence="5" id="KW-0680">Restriction system</keyword>
<evidence type="ECO:0000256" key="1">
    <source>
        <dbReference type="ARBA" id="ARBA00011900"/>
    </source>
</evidence>
<evidence type="ECO:0000313" key="10">
    <source>
        <dbReference type="Proteomes" id="UP000307982"/>
    </source>
</evidence>
<dbReference type="GO" id="GO:0003677">
    <property type="term" value="F:DNA binding"/>
    <property type="evidence" value="ECO:0007669"/>
    <property type="project" value="UniProtKB-KW"/>
</dbReference>
<gene>
    <name evidence="9" type="primary">bcgIA</name>
    <name evidence="9" type="ORF">NCTC5338_01729</name>
</gene>
<dbReference type="PROSITE" id="PS00092">
    <property type="entry name" value="N6_MTASE"/>
    <property type="match status" value="1"/>
</dbReference>
<dbReference type="CDD" id="cd02440">
    <property type="entry name" value="AdoMet_MTases"/>
    <property type="match status" value="1"/>
</dbReference>
<evidence type="ECO:0000256" key="4">
    <source>
        <dbReference type="ARBA" id="ARBA00022691"/>
    </source>
</evidence>
<evidence type="ECO:0000256" key="6">
    <source>
        <dbReference type="ARBA" id="ARBA00023125"/>
    </source>
</evidence>
<proteinExistence type="predicted"/>
<dbReference type="GO" id="GO:0016787">
    <property type="term" value="F:hydrolase activity"/>
    <property type="evidence" value="ECO:0007669"/>
    <property type="project" value="UniProtKB-KW"/>
</dbReference>
<reference evidence="9 10" key="1">
    <citation type="submission" date="2019-05" db="EMBL/GenBank/DDBJ databases">
        <authorList>
            <consortium name="Pathogen Informatics"/>
        </authorList>
    </citation>
    <scope>NUCLEOTIDE SEQUENCE [LARGE SCALE GENOMIC DNA]</scope>
    <source>
        <strain evidence="9 10">NCTC5338</strain>
    </source>
</reference>
<evidence type="ECO:0000259" key="8">
    <source>
        <dbReference type="PROSITE" id="PS50206"/>
    </source>
</evidence>
<dbReference type="InterPro" id="IPR003356">
    <property type="entry name" value="DNA_methylase_A-5"/>
</dbReference>
<dbReference type="Gene3D" id="3.90.220.20">
    <property type="entry name" value="DNA methylase specificity domains"/>
    <property type="match status" value="1"/>
</dbReference>
<dbReference type="Gene3D" id="3.40.50.150">
    <property type="entry name" value="Vaccinia Virus protein VP39"/>
    <property type="match status" value="1"/>
</dbReference>
<dbReference type="GO" id="GO:0008170">
    <property type="term" value="F:N-methyltransferase activity"/>
    <property type="evidence" value="ECO:0007669"/>
    <property type="project" value="InterPro"/>
</dbReference>
<dbReference type="AlphaFoldDB" id="A0A4V0BWV4"/>
<dbReference type="Proteomes" id="UP000307982">
    <property type="component" value="Chromosome"/>
</dbReference>
<evidence type="ECO:0000256" key="5">
    <source>
        <dbReference type="ARBA" id="ARBA00022747"/>
    </source>
</evidence>
<name>A0A4V0BWV4_9STRE</name>
<feature type="domain" description="Rhodanese" evidence="8">
    <location>
        <begin position="655"/>
        <end position="670"/>
    </location>
</feature>